<feature type="binding site" evidence="3">
    <location>
        <position position="414"/>
    </location>
    <ligand>
        <name>ATP</name>
        <dbReference type="ChEBI" id="CHEBI:30616"/>
    </ligand>
</feature>
<gene>
    <name evidence="3" type="primary">groEL</name>
    <name evidence="3" type="synonym">groL</name>
    <name evidence="7" type="ORF">A2257_02170</name>
</gene>
<dbReference type="InterPro" id="IPR027410">
    <property type="entry name" value="TCP-1-like_intermed_sf"/>
</dbReference>
<comment type="caution">
    <text evidence="3">Lacks conserved residue(s) required for the propagation of feature annotation.</text>
</comment>
<dbReference type="GO" id="GO:0016853">
    <property type="term" value="F:isomerase activity"/>
    <property type="evidence" value="ECO:0007669"/>
    <property type="project" value="UniProtKB-KW"/>
</dbReference>
<evidence type="ECO:0000256" key="5">
    <source>
        <dbReference type="RuleBase" id="RU000419"/>
    </source>
</evidence>
<evidence type="ECO:0000313" key="7">
    <source>
        <dbReference type="EMBL" id="OGF21680.1"/>
    </source>
</evidence>
<evidence type="ECO:0000256" key="2">
    <source>
        <dbReference type="ARBA" id="ARBA00023186"/>
    </source>
</evidence>
<accession>A0A1F5S4Q2</accession>
<dbReference type="InterPro" id="IPR027413">
    <property type="entry name" value="GROEL-like_equatorial_sf"/>
</dbReference>
<keyword evidence="3" id="KW-0963">Cytoplasm</keyword>
<dbReference type="Gene3D" id="1.10.560.10">
    <property type="entry name" value="GroEL-like equatorial domain"/>
    <property type="match status" value="1"/>
</dbReference>
<dbReference type="SUPFAM" id="SSF48592">
    <property type="entry name" value="GroEL equatorial domain-like"/>
    <property type="match status" value="1"/>
</dbReference>
<comment type="subunit">
    <text evidence="3 5">Forms a cylinder of 14 subunits composed of two heptameric rings stacked back-to-back. Interacts with the co-chaperonin GroES.</text>
</comment>
<keyword evidence="3" id="KW-0547">Nucleotide-binding</keyword>
<feature type="binding site" evidence="3">
    <location>
        <begin position="477"/>
        <end position="479"/>
    </location>
    <ligand>
        <name>ATP</name>
        <dbReference type="ChEBI" id="CHEBI:30616"/>
    </ligand>
</feature>
<name>A0A1F5S4Q2_9BACT</name>
<keyword evidence="2 3" id="KW-0143">Chaperone</keyword>
<dbReference type="InterPro" id="IPR001844">
    <property type="entry name" value="Cpn60/GroEL"/>
</dbReference>
<dbReference type="Gene3D" id="3.30.260.10">
    <property type="entry name" value="TCP-1-like chaperonin intermediate domain"/>
    <property type="match status" value="1"/>
</dbReference>
<dbReference type="GO" id="GO:0042026">
    <property type="term" value="P:protein refolding"/>
    <property type="evidence" value="ECO:0007669"/>
    <property type="project" value="UniProtKB-UniRule"/>
</dbReference>
<dbReference type="EMBL" id="MFGA01000002">
    <property type="protein sequence ID" value="OGF21680.1"/>
    <property type="molecule type" value="Genomic_DNA"/>
</dbReference>
<evidence type="ECO:0000256" key="1">
    <source>
        <dbReference type="ARBA" id="ARBA00006607"/>
    </source>
</evidence>
<dbReference type="GO" id="GO:0005524">
    <property type="term" value="F:ATP binding"/>
    <property type="evidence" value="ECO:0007669"/>
    <property type="project" value="UniProtKB-UniRule"/>
</dbReference>
<dbReference type="GO" id="GO:0140662">
    <property type="term" value="F:ATP-dependent protein folding chaperone"/>
    <property type="evidence" value="ECO:0007669"/>
    <property type="project" value="InterPro"/>
</dbReference>
<comment type="function">
    <text evidence="3 5">Together with its co-chaperonin GroES, plays an essential role in assisting protein folding. The GroEL-GroES system forms a nano-cage that allows encapsulation of the non-native substrate proteins and provides a physical environment optimized to promote and accelerate protein folding.</text>
</comment>
<dbReference type="NCBIfam" id="TIGR02348">
    <property type="entry name" value="GroEL"/>
    <property type="match status" value="1"/>
</dbReference>
<evidence type="ECO:0000313" key="8">
    <source>
        <dbReference type="Proteomes" id="UP000177407"/>
    </source>
</evidence>
<dbReference type="FunFam" id="3.50.7.10:FF:000001">
    <property type="entry name" value="60 kDa chaperonin"/>
    <property type="match status" value="1"/>
</dbReference>
<organism evidence="7 8">
    <name type="scientific">Candidatus Falkowbacteria bacterium RIFOXYA2_FULL_38_12</name>
    <dbReference type="NCBI Taxonomy" id="1797993"/>
    <lineage>
        <taxon>Bacteria</taxon>
        <taxon>Candidatus Falkowiibacteriota</taxon>
    </lineage>
</organism>
<dbReference type="NCBIfam" id="NF009488">
    <property type="entry name" value="PRK12850.1"/>
    <property type="match status" value="1"/>
</dbReference>
<comment type="caution">
    <text evidence="7">The sequence shown here is derived from an EMBL/GenBank/DDBJ whole genome shotgun (WGS) entry which is preliminary data.</text>
</comment>
<dbReference type="InterPro" id="IPR027409">
    <property type="entry name" value="GroEL-like_apical_dom_sf"/>
</dbReference>
<feature type="binding site" evidence="3">
    <location>
        <position position="493"/>
    </location>
    <ligand>
        <name>ATP</name>
        <dbReference type="ChEBI" id="CHEBI:30616"/>
    </ligand>
</feature>
<dbReference type="HAMAP" id="MF_00600">
    <property type="entry name" value="CH60"/>
    <property type="match status" value="1"/>
</dbReference>
<dbReference type="NCBIfam" id="NF009489">
    <property type="entry name" value="PRK12851.1"/>
    <property type="match status" value="1"/>
</dbReference>
<dbReference type="GO" id="GO:0005737">
    <property type="term" value="C:cytoplasm"/>
    <property type="evidence" value="ECO:0007669"/>
    <property type="project" value="UniProtKB-SubCell"/>
</dbReference>
<dbReference type="Pfam" id="PF00118">
    <property type="entry name" value="Cpn60_TCP1"/>
    <property type="match status" value="1"/>
</dbReference>
<dbReference type="Proteomes" id="UP000177407">
    <property type="component" value="Unassembled WGS sequence"/>
</dbReference>
<dbReference type="InterPro" id="IPR002423">
    <property type="entry name" value="Cpn60/GroEL/TCP-1"/>
</dbReference>
<comment type="subcellular location">
    <subcellularLocation>
        <location evidence="3">Cytoplasm</location>
    </subcellularLocation>
</comment>
<dbReference type="EC" id="5.6.1.7" evidence="3"/>
<proteinExistence type="inferred from homology"/>
<protein>
    <recommendedName>
        <fullName evidence="3">Chaperonin GroEL</fullName>
        <ecNumber evidence="3">5.6.1.7</ecNumber>
    </recommendedName>
    <alternativeName>
        <fullName evidence="3">60 kDa chaperonin</fullName>
    </alternativeName>
    <alternativeName>
        <fullName evidence="3">Chaperonin-60</fullName>
        <shortName evidence="3">Cpn60</shortName>
    </alternativeName>
</protein>
<dbReference type="PRINTS" id="PR00298">
    <property type="entry name" value="CHAPERONIN60"/>
</dbReference>
<comment type="similarity">
    <text evidence="1 3 4">Belongs to the chaperonin (HSP60) family.</text>
</comment>
<evidence type="ECO:0000256" key="3">
    <source>
        <dbReference type="HAMAP-Rule" id="MF_00600"/>
    </source>
</evidence>
<dbReference type="Gene3D" id="3.50.7.10">
    <property type="entry name" value="GroEL"/>
    <property type="match status" value="1"/>
</dbReference>
<feature type="binding site" evidence="3">
    <location>
        <begin position="29"/>
        <end position="32"/>
    </location>
    <ligand>
        <name>ATP</name>
        <dbReference type="ChEBI" id="CHEBI:30616"/>
    </ligand>
</feature>
<feature type="binding site" evidence="3">
    <location>
        <begin position="86"/>
        <end position="90"/>
    </location>
    <ligand>
        <name>ATP</name>
        <dbReference type="ChEBI" id="CHEBI:30616"/>
    </ligand>
</feature>
<dbReference type="AlphaFoldDB" id="A0A1F5S4Q2"/>
<reference evidence="7 8" key="1">
    <citation type="journal article" date="2016" name="Nat. Commun.">
        <title>Thousands of microbial genomes shed light on interconnected biogeochemical processes in an aquifer system.</title>
        <authorList>
            <person name="Anantharaman K."/>
            <person name="Brown C.T."/>
            <person name="Hug L.A."/>
            <person name="Sharon I."/>
            <person name="Castelle C.J."/>
            <person name="Probst A.J."/>
            <person name="Thomas B.C."/>
            <person name="Singh A."/>
            <person name="Wilkins M.J."/>
            <person name="Karaoz U."/>
            <person name="Brodie E.L."/>
            <person name="Williams K.H."/>
            <person name="Hubbard S.S."/>
            <person name="Banfield J.F."/>
        </authorList>
    </citation>
    <scope>NUCLEOTIDE SEQUENCE [LARGE SCALE GENOMIC DNA]</scope>
</reference>
<dbReference type="NCBIfam" id="NF009487">
    <property type="entry name" value="PRK12849.1"/>
    <property type="match status" value="1"/>
</dbReference>
<feature type="coiled-coil region" evidence="6">
    <location>
        <begin position="338"/>
        <end position="365"/>
    </location>
</feature>
<dbReference type="SUPFAM" id="SSF52029">
    <property type="entry name" value="GroEL apical domain-like"/>
    <property type="match status" value="1"/>
</dbReference>
<dbReference type="PANTHER" id="PTHR45633">
    <property type="entry name" value="60 KDA HEAT SHOCK PROTEIN, MITOCHONDRIAL"/>
    <property type="match status" value="1"/>
</dbReference>
<sequence>MAKQMLFDEKARQALKAGVDKLANAVKVTLGPRGRNVVLDKGFGAPQIVNDGVTIAKEIELEDKFENMGAELVKEVASRTNDVAGDGTTTATVLAQAIISEGLKNVAAGANPIAIKFGIEKGVKAIVQELQRMKQDISTKEERQQVASISANDADIGRVIAEAMEEVGPEGVITVEEGQSFGIEKEVVEGMEFDKGFLSAYMVTNAERMEAVYEDPYILITDKKISALNDILPLLEKLAQSGRKELVIVADEVDGEALATLVVNKLRGTFNTLAIKAPGFGDRRKEMLEDIAILTGGKVITEDVGLKIENVEIADLGQVRRVVATKEKTTVIDGKGDEEKIKARVAQIKKEIEATESDFDKEKLQERLAKLTGGVAVLKVGAATETEIKEKKLRIEDALAATKAAIAEGIVVGGGVALLRAVKVLDGVKVEGEEEIGIDILRRALVEPVRQIAFNAGKNGDIVVEEVKRQPGNYGYNAVTDKYEDLVAAGIVDPTKVTRSAIQNAASIAAMFLTTEVAVADLPAPKDEHSHGGGGMGGMGMGY</sequence>
<keyword evidence="6" id="KW-0175">Coiled coil</keyword>
<evidence type="ECO:0000256" key="4">
    <source>
        <dbReference type="RuleBase" id="RU000418"/>
    </source>
</evidence>
<dbReference type="SUPFAM" id="SSF54849">
    <property type="entry name" value="GroEL-intermediate domain like"/>
    <property type="match status" value="1"/>
</dbReference>
<keyword evidence="3" id="KW-0413">Isomerase</keyword>
<evidence type="ECO:0000256" key="6">
    <source>
        <dbReference type="SAM" id="Coils"/>
    </source>
</evidence>
<keyword evidence="3" id="KW-0067">ATP-binding</keyword>
<dbReference type="GO" id="GO:0051082">
    <property type="term" value="F:unfolded protein binding"/>
    <property type="evidence" value="ECO:0007669"/>
    <property type="project" value="UniProtKB-UniRule"/>
</dbReference>
<dbReference type="NCBIfam" id="NF000592">
    <property type="entry name" value="PRK00013.1"/>
    <property type="match status" value="1"/>
</dbReference>
<dbReference type="CDD" id="cd03344">
    <property type="entry name" value="GroEL"/>
    <property type="match status" value="1"/>
</dbReference>